<evidence type="ECO:0000313" key="9">
    <source>
        <dbReference type="EMBL" id="KAH8985273.1"/>
    </source>
</evidence>
<dbReference type="AlphaFoldDB" id="A0AAD4LEC4"/>
<dbReference type="GO" id="GO:0022857">
    <property type="term" value="F:transmembrane transporter activity"/>
    <property type="evidence" value="ECO:0007669"/>
    <property type="project" value="InterPro"/>
</dbReference>
<dbReference type="PANTHER" id="PTHR23504">
    <property type="entry name" value="MAJOR FACILITATOR SUPERFAMILY DOMAIN-CONTAINING PROTEIN 10"/>
    <property type="match status" value="1"/>
</dbReference>
<feature type="transmembrane region" description="Helical" evidence="7">
    <location>
        <begin position="328"/>
        <end position="347"/>
    </location>
</feature>
<dbReference type="Gene3D" id="1.20.1250.20">
    <property type="entry name" value="MFS general substrate transporter like domains"/>
    <property type="match status" value="1"/>
</dbReference>
<keyword evidence="4 7" id="KW-1133">Transmembrane helix</keyword>
<keyword evidence="3 7" id="KW-0812">Transmembrane</keyword>
<evidence type="ECO:0000256" key="2">
    <source>
        <dbReference type="ARBA" id="ARBA00022448"/>
    </source>
</evidence>
<dbReference type="EMBL" id="JAKELL010000065">
    <property type="protein sequence ID" value="KAH8985273.1"/>
    <property type="molecule type" value="Genomic_DNA"/>
</dbReference>
<feature type="transmembrane region" description="Helical" evidence="7">
    <location>
        <begin position="354"/>
        <end position="374"/>
    </location>
</feature>
<dbReference type="InterPro" id="IPR036259">
    <property type="entry name" value="MFS_trans_sf"/>
</dbReference>
<feature type="domain" description="Major facilitator superfamily (MFS) profile" evidence="8">
    <location>
        <begin position="40"/>
        <end position="490"/>
    </location>
</feature>
<keyword evidence="2" id="KW-0813">Transport</keyword>
<dbReference type="CDD" id="cd17330">
    <property type="entry name" value="MFS_SLC46_TetA_like"/>
    <property type="match status" value="1"/>
</dbReference>
<dbReference type="SUPFAM" id="SSF103473">
    <property type="entry name" value="MFS general substrate transporter"/>
    <property type="match status" value="1"/>
</dbReference>
<sequence length="495" mass="53857">MPPGPMRSQRTPGPQEETPLLRDRNTPRTKTPLPITQIVILLLLQLAEPITSLSINPYVNQEHLLQLVSELPIIGGDERKVGYYAGFIVSLYFAAEAVTVLQWSRLSDKVGRKPVLLCGLLGTVVSSILFGLSRSFSALVLSRCLHGMLNGNIGVMKSMMTELTDETNMAQAFSLISVTWAIGGTMGPFIGGVLSRPQDRWPNVFSHPFWGEYPYFLPCLTTAAYSLLSFTLAAIFLKETVNRGPIMKPSTVINSDFSRVGEDEILDGPVKDEERSLPLRALLTRPVVVSIASYCMISLLDIIAIALVPLVWSTSVEFGGLGMSPASIGLWKSGYGIMNGVFQFVAFPRVVGRFGPWHVFITCIVLFFPVYILFPLESLALRHLSRDLNPAVGLLMILQLSAETLANMGFGVIFMYISSAAPNKRSLGATNGAAQTMVSIQRAIGPAAATTLFAYSLENSILGGNLVYVVLLALVLVGLGVAVQLPRGVWKHNEQ</sequence>
<dbReference type="GO" id="GO:0016020">
    <property type="term" value="C:membrane"/>
    <property type="evidence" value="ECO:0007669"/>
    <property type="project" value="UniProtKB-SubCell"/>
</dbReference>
<dbReference type="InterPro" id="IPR011701">
    <property type="entry name" value="MFS"/>
</dbReference>
<keyword evidence="5 7" id="KW-0472">Membrane</keyword>
<evidence type="ECO:0000256" key="1">
    <source>
        <dbReference type="ARBA" id="ARBA00004141"/>
    </source>
</evidence>
<gene>
    <name evidence="9" type="ORF">EDB92DRAFT_2028642</name>
</gene>
<dbReference type="PROSITE" id="PS50850">
    <property type="entry name" value="MFS"/>
    <property type="match status" value="1"/>
</dbReference>
<dbReference type="PANTHER" id="PTHR23504:SF15">
    <property type="entry name" value="MAJOR FACILITATOR SUPERFAMILY (MFS) PROFILE DOMAIN-CONTAINING PROTEIN"/>
    <property type="match status" value="1"/>
</dbReference>
<evidence type="ECO:0000256" key="4">
    <source>
        <dbReference type="ARBA" id="ARBA00022989"/>
    </source>
</evidence>
<protein>
    <submittedName>
        <fullName evidence="9">MFS general substrate transporter</fullName>
    </submittedName>
</protein>
<name>A0AAD4LEC4_9AGAM</name>
<evidence type="ECO:0000313" key="10">
    <source>
        <dbReference type="Proteomes" id="UP001201163"/>
    </source>
</evidence>
<feature type="transmembrane region" description="Helical" evidence="7">
    <location>
        <begin position="287"/>
        <end position="308"/>
    </location>
</feature>
<dbReference type="Pfam" id="PF07690">
    <property type="entry name" value="MFS_1"/>
    <property type="match status" value="1"/>
</dbReference>
<dbReference type="Proteomes" id="UP001201163">
    <property type="component" value="Unassembled WGS sequence"/>
</dbReference>
<feature type="transmembrane region" description="Helical" evidence="7">
    <location>
        <begin position="81"/>
        <end position="103"/>
    </location>
</feature>
<feature type="transmembrane region" description="Helical" evidence="7">
    <location>
        <begin position="466"/>
        <end position="485"/>
    </location>
</feature>
<feature type="transmembrane region" description="Helical" evidence="7">
    <location>
        <begin position="115"/>
        <end position="132"/>
    </location>
</feature>
<feature type="transmembrane region" description="Helical" evidence="7">
    <location>
        <begin position="215"/>
        <end position="237"/>
    </location>
</feature>
<comment type="caution">
    <text evidence="9">The sequence shown here is derived from an EMBL/GenBank/DDBJ whole genome shotgun (WGS) entry which is preliminary data.</text>
</comment>
<evidence type="ECO:0000256" key="6">
    <source>
        <dbReference type="SAM" id="MobiDB-lite"/>
    </source>
</evidence>
<evidence type="ECO:0000256" key="7">
    <source>
        <dbReference type="SAM" id="Phobius"/>
    </source>
</evidence>
<feature type="region of interest" description="Disordered" evidence="6">
    <location>
        <begin position="1"/>
        <end position="29"/>
    </location>
</feature>
<evidence type="ECO:0000256" key="3">
    <source>
        <dbReference type="ARBA" id="ARBA00022692"/>
    </source>
</evidence>
<keyword evidence="10" id="KW-1185">Reference proteome</keyword>
<reference evidence="9" key="1">
    <citation type="submission" date="2022-01" db="EMBL/GenBank/DDBJ databases">
        <title>Comparative genomics reveals a dynamic genome evolution in the ectomycorrhizal milk-cap (Lactarius) mushrooms.</title>
        <authorList>
            <consortium name="DOE Joint Genome Institute"/>
            <person name="Lebreton A."/>
            <person name="Tang N."/>
            <person name="Kuo A."/>
            <person name="LaButti K."/>
            <person name="Drula E."/>
            <person name="Barry K."/>
            <person name="Clum A."/>
            <person name="Lipzen A."/>
            <person name="Mousain D."/>
            <person name="Ng V."/>
            <person name="Wang R."/>
            <person name="Wang X."/>
            <person name="Dai Y."/>
            <person name="Henrissat B."/>
            <person name="Grigoriev I.V."/>
            <person name="Guerin-Laguette A."/>
            <person name="Yu F."/>
            <person name="Martin F.M."/>
        </authorList>
    </citation>
    <scope>NUCLEOTIDE SEQUENCE</scope>
    <source>
        <strain evidence="9">QP</strain>
    </source>
</reference>
<evidence type="ECO:0000259" key="8">
    <source>
        <dbReference type="PROSITE" id="PS50850"/>
    </source>
</evidence>
<comment type="subcellular location">
    <subcellularLocation>
        <location evidence="1">Membrane</location>
        <topology evidence="1">Multi-pass membrane protein</topology>
    </subcellularLocation>
</comment>
<dbReference type="InterPro" id="IPR020846">
    <property type="entry name" value="MFS_dom"/>
</dbReference>
<feature type="transmembrane region" description="Helical" evidence="7">
    <location>
        <begin position="172"/>
        <end position="195"/>
    </location>
</feature>
<evidence type="ECO:0000256" key="5">
    <source>
        <dbReference type="ARBA" id="ARBA00023136"/>
    </source>
</evidence>
<organism evidence="9 10">
    <name type="scientific">Lactarius akahatsu</name>
    <dbReference type="NCBI Taxonomy" id="416441"/>
    <lineage>
        <taxon>Eukaryota</taxon>
        <taxon>Fungi</taxon>
        <taxon>Dikarya</taxon>
        <taxon>Basidiomycota</taxon>
        <taxon>Agaricomycotina</taxon>
        <taxon>Agaricomycetes</taxon>
        <taxon>Russulales</taxon>
        <taxon>Russulaceae</taxon>
        <taxon>Lactarius</taxon>
    </lineage>
</organism>
<proteinExistence type="predicted"/>
<feature type="transmembrane region" description="Helical" evidence="7">
    <location>
        <begin position="394"/>
        <end position="417"/>
    </location>
</feature>
<accession>A0AAD4LEC4</accession>